<dbReference type="InterPro" id="IPR038417">
    <property type="entry name" value="Alpga-gal_N_sf"/>
</dbReference>
<evidence type="ECO:0000313" key="4">
    <source>
        <dbReference type="Proteomes" id="UP000241085"/>
    </source>
</evidence>
<dbReference type="InterPro" id="IPR002252">
    <property type="entry name" value="Glyco_hydro_36"/>
</dbReference>
<organism evidence="3 4">
    <name type="scientific">Rathayibacter caricis DSM 15933</name>
    <dbReference type="NCBI Taxonomy" id="1328867"/>
    <lineage>
        <taxon>Bacteria</taxon>
        <taxon>Bacillati</taxon>
        <taxon>Actinomycetota</taxon>
        <taxon>Actinomycetes</taxon>
        <taxon>Micrococcales</taxon>
        <taxon>Microbacteriaceae</taxon>
        <taxon>Rathayibacter</taxon>
    </lineage>
</organism>
<sequence>MPEQLTWGPRDGLRLTFDCPPGAPLALSAVAAPGVRLEATHVAPFFEITTAAAGHDPASSRLTHTRIGAAMRYVSHRESLVDGVAVLEIEAEAPSFGVVARAVLRQVVGVAAVTSEVAVGALSRQVLRSVASWSADLGAPSGADGKDAFTRWSLLRGENDWLGEGRWRTAPVRDSGFVTLREDITGHDPRGAVGAVSTGSWSTGSHLPVGGLLAPDAALLWQIEHNGAWRWEVGEDIDGGTLALSGPTDLDHGWIRALEAGDVFTSVPVTVALGATADAAVSALTHHRRATRRSHPDDTALPVVFNDYMNTLNGDPTTEKLLPLIDAAAAAGAEIFCIDAGWYDESGVPGGWWSSVGAWQPSAKRFPGGLGEVVDRIHGHGLVPGLWLEPEVIGVDSPVADRLPDDAFLQRCGIRIEEHERFHLDLRHPAAVAHLDETVDRLVADFGIGFFKFDYNIDAGPGTDAASDSVGDGLLGHNRAYLAWLDALLDRHPTLVIESCSSGAMRQDWAVMSRLQMQSTSDQQDFRLYPPIAAAAPMMLLPEQAASWAYPQADMDDEEIAFCLVTGLLGRFYLSGYLNRMSDPQLALVHEAVTAAKSLRGAIASSAPRWPLGLPGWTDDAVALALRTEDEHLVSLWRRSGTDDVALHFPELLGQDVDVSVVFPVALPAWGADWDASTARLTVRPTGSGPSARTFRLSLRTT</sequence>
<dbReference type="PANTHER" id="PTHR43053:SF3">
    <property type="entry name" value="ALPHA-GALACTOSIDASE C-RELATED"/>
    <property type="match status" value="1"/>
</dbReference>
<proteinExistence type="predicted"/>
<dbReference type="GO" id="GO:0016052">
    <property type="term" value="P:carbohydrate catabolic process"/>
    <property type="evidence" value="ECO:0007669"/>
    <property type="project" value="InterPro"/>
</dbReference>
<dbReference type="EMBL" id="PZPL01000001">
    <property type="protein sequence ID" value="PTL72558.1"/>
    <property type="molecule type" value="Genomic_DNA"/>
</dbReference>
<keyword evidence="2" id="KW-0326">Glycosidase</keyword>
<accession>A0A2T4USP6</accession>
<dbReference type="InterPro" id="IPR017853">
    <property type="entry name" value="GH"/>
</dbReference>
<dbReference type="Proteomes" id="UP000241085">
    <property type="component" value="Unassembled WGS sequence"/>
</dbReference>
<keyword evidence="4" id="KW-1185">Reference proteome</keyword>
<dbReference type="CDD" id="cd14791">
    <property type="entry name" value="GH36"/>
    <property type="match status" value="1"/>
</dbReference>
<name>A0A2T4USP6_9MICO</name>
<keyword evidence="1" id="KW-0378">Hydrolase</keyword>
<evidence type="ECO:0000256" key="2">
    <source>
        <dbReference type="ARBA" id="ARBA00023295"/>
    </source>
</evidence>
<evidence type="ECO:0000313" key="3">
    <source>
        <dbReference type="EMBL" id="PTL72558.1"/>
    </source>
</evidence>
<dbReference type="InterPro" id="IPR013785">
    <property type="entry name" value="Aldolase_TIM"/>
</dbReference>
<dbReference type="AlphaFoldDB" id="A0A2T4USP6"/>
<dbReference type="InterPro" id="IPR050985">
    <property type="entry name" value="Alpha-glycosidase_related"/>
</dbReference>
<evidence type="ECO:0000256" key="1">
    <source>
        <dbReference type="ARBA" id="ARBA00022801"/>
    </source>
</evidence>
<dbReference type="PANTHER" id="PTHR43053">
    <property type="entry name" value="GLYCOSIDASE FAMILY 31"/>
    <property type="match status" value="1"/>
</dbReference>
<dbReference type="RefSeq" id="WP_107574246.1">
    <property type="nucleotide sequence ID" value="NZ_PZPL01000001.1"/>
</dbReference>
<dbReference type="GO" id="GO:0004557">
    <property type="term" value="F:alpha-galactosidase activity"/>
    <property type="evidence" value="ECO:0007669"/>
    <property type="project" value="InterPro"/>
</dbReference>
<gene>
    <name evidence="3" type="ORF">C1I63_06635</name>
</gene>
<dbReference type="PRINTS" id="PR00743">
    <property type="entry name" value="GLHYDRLASE36"/>
</dbReference>
<protein>
    <submittedName>
        <fullName evidence="3">Alpha-galactosidase</fullName>
    </submittedName>
</protein>
<comment type="caution">
    <text evidence="3">The sequence shown here is derived from an EMBL/GenBank/DDBJ whole genome shotgun (WGS) entry which is preliminary data.</text>
</comment>
<dbReference type="SUPFAM" id="SSF51445">
    <property type="entry name" value="(Trans)glycosidases"/>
    <property type="match status" value="1"/>
</dbReference>
<dbReference type="Pfam" id="PF02065">
    <property type="entry name" value="Melibiase"/>
    <property type="match status" value="1"/>
</dbReference>
<dbReference type="Gene3D" id="2.70.98.60">
    <property type="entry name" value="alpha-galactosidase from lactobacil brevis"/>
    <property type="match status" value="1"/>
</dbReference>
<reference evidence="3 4" key="1">
    <citation type="submission" date="2018-03" db="EMBL/GenBank/DDBJ databases">
        <title>Bacteriophage NCPPB3778 and a type I-E CRISPR drive the evolution of the US Biological Select Agent, Rathayibacter toxicus.</title>
        <authorList>
            <person name="Davis E.W.II."/>
            <person name="Tabima J.F."/>
            <person name="Weisberg A.J."/>
            <person name="Dantas Lopes L."/>
            <person name="Wiseman M.S."/>
            <person name="Wiseman M.S."/>
            <person name="Pupko T."/>
            <person name="Belcher M.S."/>
            <person name="Sechler A.J."/>
            <person name="Tancos M.A."/>
            <person name="Schroeder B.K."/>
            <person name="Murray T.D."/>
            <person name="Luster D.G."/>
            <person name="Schneider W.L."/>
            <person name="Rogers E."/>
            <person name="Andreote F.D."/>
            <person name="Grunwald N.J."/>
            <person name="Putnam M.L."/>
            <person name="Chang J.H."/>
        </authorList>
    </citation>
    <scope>NUCLEOTIDE SEQUENCE [LARGE SCALE GENOMIC DNA]</scope>
    <source>
        <strain evidence="3 4">DSM 15933</strain>
    </source>
</reference>
<dbReference type="Gene3D" id="3.20.20.70">
    <property type="entry name" value="Aldolase class I"/>
    <property type="match status" value="1"/>
</dbReference>